<organism evidence="5 6">
    <name type="scientific">Gelidibacter salicanalis</name>
    <dbReference type="NCBI Taxonomy" id="291193"/>
    <lineage>
        <taxon>Bacteria</taxon>
        <taxon>Pseudomonadati</taxon>
        <taxon>Bacteroidota</taxon>
        <taxon>Flavobacteriia</taxon>
        <taxon>Flavobacteriales</taxon>
        <taxon>Flavobacteriaceae</taxon>
        <taxon>Gelidibacter</taxon>
    </lineage>
</organism>
<protein>
    <submittedName>
        <fullName evidence="5">Polysaccharide deacetylase family protein</fullName>
    </submittedName>
</protein>
<dbReference type="PANTHER" id="PTHR10587">
    <property type="entry name" value="GLYCOSYL TRANSFERASE-RELATED"/>
    <property type="match status" value="1"/>
</dbReference>
<dbReference type="InterPro" id="IPR002509">
    <property type="entry name" value="NODB_dom"/>
</dbReference>
<evidence type="ECO:0000256" key="1">
    <source>
        <dbReference type="ARBA" id="ARBA00022723"/>
    </source>
</evidence>
<dbReference type="GO" id="GO:0005975">
    <property type="term" value="P:carbohydrate metabolic process"/>
    <property type="evidence" value="ECO:0007669"/>
    <property type="project" value="InterPro"/>
</dbReference>
<evidence type="ECO:0000313" key="5">
    <source>
        <dbReference type="EMBL" id="MBJ7882191.1"/>
    </source>
</evidence>
<keyword evidence="1" id="KW-0479">Metal-binding</keyword>
<dbReference type="GO" id="GO:0016020">
    <property type="term" value="C:membrane"/>
    <property type="evidence" value="ECO:0007669"/>
    <property type="project" value="TreeGrafter"/>
</dbReference>
<dbReference type="AlphaFoldDB" id="A0A934KVQ8"/>
<dbReference type="PROSITE" id="PS51677">
    <property type="entry name" value="NODB"/>
    <property type="match status" value="1"/>
</dbReference>
<evidence type="ECO:0000259" key="4">
    <source>
        <dbReference type="PROSITE" id="PS51677"/>
    </source>
</evidence>
<dbReference type="SUPFAM" id="SSF88713">
    <property type="entry name" value="Glycoside hydrolase/deacetylase"/>
    <property type="match status" value="1"/>
</dbReference>
<feature type="region of interest" description="Disordered" evidence="3">
    <location>
        <begin position="101"/>
        <end position="132"/>
    </location>
</feature>
<sequence length="235" mass="26466">MPEDQMVIYLTFDDGPTPEITNWTLDLLKSYNAKATFFCIGNNVEQHPEIFQDILKEGHVTGNHTYNHPYGWRTGTEAYVAEVLKTEQVMSAKCGVWRAHTNNPPVPERHVRAGQQPTRVERARSGGSTTLPYRKGTFGRVSNLFRPPYGQIKPSQGKRLQALGYKIIMWDILAFDWKTAVSKEACAKNVISNAGPGSIVVFHDSAKAAPRMKYALTETLAHFSQQGYQFKSIEF</sequence>
<dbReference type="GO" id="GO:0016810">
    <property type="term" value="F:hydrolase activity, acting on carbon-nitrogen (but not peptide) bonds"/>
    <property type="evidence" value="ECO:0007669"/>
    <property type="project" value="InterPro"/>
</dbReference>
<feature type="domain" description="NodB homology" evidence="4">
    <location>
        <begin position="6"/>
        <end position="231"/>
    </location>
</feature>
<dbReference type="CDD" id="cd10917">
    <property type="entry name" value="CE4_NodB_like_6s_7s"/>
    <property type="match status" value="1"/>
</dbReference>
<evidence type="ECO:0000313" key="6">
    <source>
        <dbReference type="Proteomes" id="UP000662373"/>
    </source>
</evidence>
<accession>A0A934KVQ8</accession>
<dbReference type="Pfam" id="PF01522">
    <property type="entry name" value="Polysacc_deac_1"/>
    <property type="match status" value="1"/>
</dbReference>
<gene>
    <name evidence="5" type="ORF">JEM65_16270</name>
</gene>
<dbReference type="EMBL" id="JAEHJZ010000040">
    <property type="protein sequence ID" value="MBJ7882191.1"/>
    <property type="molecule type" value="Genomic_DNA"/>
</dbReference>
<dbReference type="InterPro" id="IPR011330">
    <property type="entry name" value="Glyco_hydro/deAcase_b/a-brl"/>
</dbReference>
<dbReference type="Gene3D" id="3.20.20.370">
    <property type="entry name" value="Glycoside hydrolase/deacetylase"/>
    <property type="match status" value="1"/>
</dbReference>
<dbReference type="GO" id="GO:0046872">
    <property type="term" value="F:metal ion binding"/>
    <property type="evidence" value="ECO:0007669"/>
    <property type="project" value="UniProtKB-KW"/>
</dbReference>
<proteinExistence type="predicted"/>
<reference evidence="5 6" key="1">
    <citation type="submission" date="2020-09" db="EMBL/GenBank/DDBJ databases">
        <title>Draft genome of Gelidibacter salicanalis PAMC21136.</title>
        <authorList>
            <person name="Park H."/>
        </authorList>
    </citation>
    <scope>NUCLEOTIDE SEQUENCE [LARGE SCALE GENOMIC DNA]</scope>
    <source>
        <strain evidence="5 6">PAMC21136</strain>
    </source>
</reference>
<evidence type="ECO:0000256" key="2">
    <source>
        <dbReference type="ARBA" id="ARBA00022801"/>
    </source>
</evidence>
<dbReference type="Proteomes" id="UP000662373">
    <property type="component" value="Unassembled WGS sequence"/>
</dbReference>
<comment type="caution">
    <text evidence="5">The sequence shown here is derived from an EMBL/GenBank/DDBJ whole genome shotgun (WGS) entry which is preliminary data.</text>
</comment>
<evidence type="ECO:0000256" key="3">
    <source>
        <dbReference type="SAM" id="MobiDB-lite"/>
    </source>
</evidence>
<keyword evidence="6" id="KW-1185">Reference proteome</keyword>
<dbReference type="InterPro" id="IPR050248">
    <property type="entry name" value="Polysacc_deacetylase_ArnD"/>
</dbReference>
<keyword evidence="2" id="KW-0378">Hydrolase</keyword>
<dbReference type="PANTHER" id="PTHR10587:SF133">
    <property type="entry name" value="CHITIN DEACETYLASE 1-RELATED"/>
    <property type="match status" value="1"/>
</dbReference>
<name>A0A934KVQ8_9FLAO</name>